<comment type="caution">
    <text evidence="2">The sequence shown here is derived from an EMBL/GenBank/DDBJ whole genome shotgun (WGS) entry which is preliminary data.</text>
</comment>
<dbReference type="EMBL" id="WIXP02000003">
    <property type="protein sequence ID" value="KAF6213768.1"/>
    <property type="molecule type" value="Genomic_DNA"/>
</dbReference>
<sequence length="82" mass="9125">MKIALIILSAFFVGALSQPDGRFAQPGYKGDVQAPSEPFVVRLFKGFIEKLRKIVVFFHNLIFVHILGKVKGVAQHLRSMVG</sequence>
<gene>
    <name evidence="2" type="ORF">GE061_011490</name>
</gene>
<accession>A0A8S9XZQ3</accession>
<keyword evidence="3" id="KW-1185">Reference proteome</keyword>
<name>A0A8S9XZQ3_APOLU</name>
<keyword evidence="1" id="KW-0732">Signal</keyword>
<evidence type="ECO:0000313" key="3">
    <source>
        <dbReference type="Proteomes" id="UP000466442"/>
    </source>
</evidence>
<feature type="signal peptide" evidence="1">
    <location>
        <begin position="1"/>
        <end position="17"/>
    </location>
</feature>
<organism evidence="2 3">
    <name type="scientific">Apolygus lucorum</name>
    <name type="common">Small green plant bug</name>
    <name type="synonym">Lygocoris lucorum</name>
    <dbReference type="NCBI Taxonomy" id="248454"/>
    <lineage>
        <taxon>Eukaryota</taxon>
        <taxon>Metazoa</taxon>
        <taxon>Ecdysozoa</taxon>
        <taxon>Arthropoda</taxon>
        <taxon>Hexapoda</taxon>
        <taxon>Insecta</taxon>
        <taxon>Pterygota</taxon>
        <taxon>Neoptera</taxon>
        <taxon>Paraneoptera</taxon>
        <taxon>Hemiptera</taxon>
        <taxon>Heteroptera</taxon>
        <taxon>Panheteroptera</taxon>
        <taxon>Cimicomorpha</taxon>
        <taxon>Miridae</taxon>
        <taxon>Mirini</taxon>
        <taxon>Apolygus</taxon>
    </lineage>
</organism>
<dbReference type="AlphaFoldDB" id="A0A8S9XZQ3"/>
<evidence type="ECO:0000256" key="1">
    <source>
        <dbReference type="SAM" id="SignalP"/>
    </source>
</evidence>
<proteinExistence type="predicted"/>
<dbReference type="Proteomes" id="UP000466442">
    <property type="component" value="Unassembled WGS sequence"/>
</dbReference>
<evidence type="ECO:0000313" key="2">
    <source>
        <dbReference type="EMBL" id="KAF6213768.1"/>
    </source>
</evidence>
<reference evidence="2" key="1">
    <citation type="journal article" date="2021" name="Mol. Ecol. Resour.">
        <title>Apolygus lucorum genome provides insights into omnivorousness and mesophyll feeding.</title>
        <authorList>
            <person name="Liu Y."/>
            <person name="Liu H."/>
            <person name="Wang H."/>
            <person name="Huang T."/>
            <person name="Liu B."/>
            <person name="Yang B."/>
            <person name="Yin L."/>
            <person name="Li B."/>
            <person name="Zhang Y."/>
            <person name="Zhang S."/>
            <person name="Jiang F."/>
            <person name="Zhang X."/>
            <person name="Ren Y."/>
            <person name="Wang B."/>
            <person name="Wang S."/>
            <person name="Lu Y."/>
            <person name="Wu K."/>
            <person name="Fan W."/>
            <person name="Wang G."/>
        </authorList>
    </citation>
    <scope>NUCLEOTIDE SEQUENCE</scope>
    <source>
        <strain evidence="2">12Hb</strain>
    </source>
</reference>
<protein>
    <submittedName>
        <fullName evidence="2">Uncharacterized protein</fullName>
    </submittedName>
</protein>
<feature type="chain" id="PRO_5035802242" evidence="1">
    <location>
        <begin position="18"/>
        <end position="82"/>
    </location>
</feature>